<keyword evidence="2" id="KW-1185">Reference proteome</keyword>
<sequence length="86" mass="10037">QPFLATIIALIDVSKGKFTLMLNEDEIKFNIYHTNKVFEDTNSLSWVKVIETLDDDVKVEERSCNEKTVVKHEFLPRQQVFSYDQG</sequence>
<dbReference type="Proteomes" id="UP000237105">
    <property type="component" value="Unassembled WGS sequence"/>
</dbReference>
<evidence type="ECO:0000313" key="2">
    <source>
        <dbReference type="Proteomes" id="UP000237105"/>
    </source>
</evidence>
<gene>
    <name evidence="1" type="ORF">PanWU01x14_366420</name>
</gene>
<feature type="non-terminal residue" evidence="1">
    <location>
        <position position="1"/>
    </location>
</feature>
<protein>
    <submittedName>
        <fullName evidence="1">Uncharacterized protein</fullName>
    </submittedName>
</protein>
<dbReference type="EMBL" id="JXTB01000916">
    <property type="protein sequence ID" value="PON31840.1"/>
    <property type="molecule type" value="Genomic_DNA"/>
</dbReference>
<organism evidence="1 2">
    <name type="scientific">Parasponia andersonii</name>
    <name type="common">Sponia andersonii</name>
    <dbReference type="NCBI Taxonomy" id="3476"/>
    <lineage>
        <taxon>Eukaryota</taxon>
        <taxon>Viridiplantae</taxon>
        <taxon>Streptophyta</taxon>
        <taxon>Embryophyta</taxon>
        <taxon>Tracheophyta</taxon>
        <taxon>Spermatophyta</taxon>
        <taxon>Magnoliopsida</taxon>
        <taxon>eudicotyledons</taxon>
        <taxon>Gunneridae</taxon>
        <taxon>Pentapetalae</taxon>
        <taxon>rosids</taxon>
        <taxon>fabids</taxon>
        <taxon>Rosales</taxon>
        <taxon>Cannabaceae</taxon>
        <taxon>Parasponia</taxon>
    </lineage>
</organism>
<evidence type="ECO:0000313" key="1">
    <source>
        <dbReference type="EMBL" id="PON31840.1"/>
    </source>
</evidence>
<name>A0A2P5A5N4_PARAD</name>
<dbReference type="AlphaFoldDB" id="A0A2P5A5N4"/>
<proteinExistence type="predicted"/>
<reference evidence="2" key="1">
    <citation type="submission" date="2016-06" db="EMBL/GenBank/DDBJ databases">
        <title>Parallel loss of symbiosis genes in relatives of nitrogen-fixing non-legume Parasponia.</title>
        <authorList>
            <person name="Van Velzen R."/>
            <person name="Holmer R."/>
            <person name="Bu F."/>
            <person name="Rutten L."/>
            <person name="Van Zeijl A."/>
            <person name="Liu W."/>
            <person name="Santuari L."/>
            <person name="Cao Q."/>
            <person name="Sharma T."/>
            <person name="Shen D."/>
            <person name="Roswanjaya Y."/>
            <person name="Wardhani T."/>
            <person name="Kalhor M.S."/>
            <person name="Jansen J."/>
            <person name="Van den Hoogen J."/>
            <person name="Gungor B."/>
            <person name="Hartog M."/>
            <person name="Hontelez J."/>
            <person name="Verver J."/>
            <person name="Yang W.-C."/>
            <person name="Schijlen E."/>
            <person name="Repin R."/>
            <person name="Schilthuizen M."/>
            <person name="Schranz E."/>
            <person name="Heidstra R."/>
            <person name="Miyata K."/>
            <person name="Fedorova E."/>
            <person name="Kohlen W."/>
            <person name="Bisseling T."/>
            <person name="Smit S."/>
            <person name="Geurts R."/>
        </authorList>
    </citation>
    <scope>NUCLEOTIDE SEQUENCE [LARGE SCALE GENOMIC DNA]</scope>
    <source>
        <strain evidence="2">cv. WU1-14</strain>
    </source>
</reference>
<accession>A0A2P5A5N4</accession>
<comment type="caution">
    <text evidence="1">The sequence shown here is derived from an EMBL/GenBank/DDBJ whole genome shotgun (WGS) entry which is preliminary data.</text>
</comment>